<dbReference type="GO" id="GO:0071111">
    <property type="term" value="F:cyclic-guanylate-specific phosphodiesterase activity"/>
    <property type="evidence" value="ECO:0007669"/>
    <property type="project" value="UniProtKB-EC"/>
</dbReference>
<evidence type="ECO:0000259" key="11">
    <source>
        <dbReference type="PROSITE" id="PS50883"/>
    </source>
</evidence>
<dbReference type="InterPro" id="IPR050706">
    <property type="entry name" value="Cyclic-di-GMP_PDE-like"/>
</dbReference>
<evidence type="ECO:0000256" key="3">
    <source>
        <dbReference type="ARBA" id="ARBA00022475"/>
    </source>
</evidence>
<dbReference type="AlphaFoldDB" id="A0A5C8ZTG1"/>
<comment type="subcellular location">
    <subcellularLocation>
        <location evidence="1">Cell membrane</location>
        <topology evidence="1">Multi-pass membrane protein</topology>
    </subcellularLocation>
</comment>
<sequence>MPPLAPVHRPATARRERAVLIALLIAMAGVIALITLLGWYLWRESVVAEERRLGTLAERLGRQAEAALVDARSLLEILNTSTLPRCSPEHIAALQSAAIARPYIRAIGYWRAAERRCGAGFVQGAALTPPSASRIYDNGVVAWWPGPDTAVGDVELFLMRLGDHDIAIDPRLLLDAGAVADQQAGLWVEGLLMVSVPAAADLPAPETLAPGLTIEGGSDRILARFSLDTVFPMDVVAVQPSRQFVQRYLPSLATASLLGLALVVLWILVVLRVSRRRLSLSAELRSAIDSGAIDVVYQPIVDLQSGRCVGAEALARWQRAGGETISPEVFIPLAESGRMITDLTLILLERVASDLGALLRERPNFTVNINLSPQDLEDARLPQSLDRVLTGAGLPASALKLEITERALVDSDTSRQLLAELRRRGHQLAVDDFGTGYSSLSYLESFELDTLKLDKAFVDAIETHAVTSSVIVHIIEMAHSLQLNMVAEGIESEHQARWLAANGVQLGQGYLYSRPLPARAFRRYLKGH</sequence>
<dbReference type="InterPro" id="IPR001633">
    <property type="entry name" value="EAL_dom"/>
</dbReference>
<dbReference type="GO" id="GO:0005886">
    <property type="term" value="C:plasma membrane"/>
    <property type="evidence" value="ECO:0007669"/>
    <property type="project" value="UniProtKB-SubCell"/>
</dbReference>
<evidence type="ECO:0000313" key="13">
    <source>
        <dbReference type="Proteomes" id="UP000321933"/>
    </source>
</evidence>
<dbReference type="RefSeq" id="WP_148064432.1">
    <property type="nucleotide sequence ID" value="NZ_VRYZ01000004.1"/>
</dbReference>
<dbReference type="EC" id="3.1.4.52" evidence="2"/>
<dbReference type="InterPro" id="IPR024744">
    <property type="entry name" value="CSS-motif_dom"/>
</dbReference>
<protein>
    <recommendedName>
        <fullName evidence="2">cyclic-guanylate-specific phosphodiesterase</fullName>
        <ecNumber evidence="2">3.1.4.52</ecNumber>
    </recommendedName>
</protein>
<dbReference type="Pfam" id="PF12792">
    <property type="entry name" value="CSS-motif"/>
    <property type="match status" value="1"/>
</dbReference>
<keyword evidence="4" id="KW-0973">c-di-GMP</keyword>
<evidence type="ECO:0000256" key="10">
    <source>
        <dbReference type="SAM" id="Phobius"/>
    </source>
</evidence>
<dbReference type="OrthoDB" id="9812358at2"/>
<evidence type="ECO:0000256" key="6">
    <source>
        <dbReference type="ARBA" id="ARBA00022801"/>
    </source>
</evidence>
<keyword evidence="6" id="KW-0378">Hydrolase</keyword>
<feature type="transmembrane region" description="Helical" evidence="10">
    <location>
        <begin position="18"/>
        <end position="42"/>
    </location>
</feature>
<evidence type="ECO:0000256" key="5">
    <source>
        <dbReference type="ARBA" id="ARBA00022692"/>
    </source>
</evidence>
<accession>A0A5C8ZTG1</accession>
<evidence type="ECO:0000256" key="9">
    <source>
        <dbReference type="ARBA" id="ARBA00034290"/>
    </source>
</evidence>
<dbReference type="Pfam" id="PF00563">
    <property type="entry name" value="EAL"/>
    <property type="match status" value="1"/>
</dbReference>
<reference evidence="12 13" key="1">
    <citation type="submission" date="2019-08" db="EMBL/GenBank/DDBJ databases">
        <title>Parahaliea maris sp. nov., isolated from the surface seawater.</title>
        <authorList>
            <person name="Liu Y."/>
        </authorList>
    </citation>
    <scope>NUCLEOTIDE SEQUENCE [LARGE SCALE GENOMIC DNA]</scope>
    <source>
        <strain evidence="12 13">S2-26</strain>
    </source>
</reference>
<comment type="catalytic activity">
    <reaction evidence="9">
        <text>3',3'-c-di-GMP + H2O = 5'-phosphoguanylyl(3'-&gt;5')guanosine + H(+)</text>
        <dbReference type="Rhea" id="RHEA:24902"/>
        <dbReference type="ChEBI" id="CHEBI:15377"/>
        <dbReference type="ChEBI" id="CHEBI:15378"/>
        <dbReference type="ChEBI" id="CHEBI:58754"/>
        <dbReference type="ChEBI" id="CHEBI:58805"/>
        <dbReference type="EC" id="3.1.4.52"/>
    </reaction>
</comment>
<dbReference type="SMART" id="SM00052">
    <property type="entry name" value="EAL"/>
    <property type="match status" value="1"/>
</dbReference>
<evidence type="ECO:0000256" key="4">
    <source>
        <dbReference type="ARBA" id="ARBA00022636"/>
    </source>
</evidence>
<dbReference type="PANTHER" id="PTHR33121">
    <property type="entry name" value="CYCLIC DI-GMP PHOSPHODIESTERASE PDEF"/>
    <property type="match status" value="1"/>
</dbReference>
<dbReference type="Gene3D" id="3.20.20.450">
    <property type="entry name" value="EAL domain"/>
    <property type="match status" value="1"/>
</dbReference>
<keyword evidence="5 10" id="KW-0812">Transmembrane</keyword>
<keyword evidence="8 10" id="KW-0472">Membrane</keyword>
<gene>
    <name evidence="12" type="ORF">FVW59_11325</name>
</gene>
<comment type="caution">
    <text evidence="12">The sequence shown here is derived from an EMBL/GenBank/DDBJ whole genome shotgun (WGS) entry which is preliminary data.</text>
</comment>
<name>A0A5C8ZTG1_9GAMM</name>
<keyword evidence="3" id="KW-1003">Cell membrane</keyword>
<dbReference type="InterPro" id="IPR035919">
    <property type="entry name" value="EAL_sf"/>
</dbReference>
<evidence type="ECO:0000256" key="2">
    <source>
        <dbReference type="ARBA" id="ARBA00012282"/>
    </source>
</evidence>
<evidence type="ECO:0000256" key="8">
    <source>
        <dbReference type="ARBA" id="ARBA00023136"/>
    </source>
</evidence>
<evidence type="ECO:0000313" key="12">
    <source>
        <dbReference type="EMBL" id="TXS91735.1"/>
    </source>
</evidence>
<dbReference type="EMBL" id="VRYZ01000004">
    <property type="protein sequence ID" value="TXS91735.1"/>
    <property type="molecule type" value="Genomic_DNA"/>
</dbReference>
<organism evidence="12 13">
    <name type="scientific">Parahaliea aestuarii</name>
    <dbReference type="NCBI Taxonomy" id="1852021"/>
    <lineage>
        <taxon>Bacteria</taxon>
        <taxon>Pseudomonadati</taxon>
        <taxon>Pseudomonadota</taxon>
        <taxon>Gammaproteobacteria</taxon>
        <taxon>Cellvibrionales</taxon>
        <taxon>Halieaceae</taxon>
        <taxon>Parahaliea</taxon>
    </lineage>
</organism>
<evidence type="ECO:0000256" key="1">
    <source>
        <dbReference type="ARBA" id="ARBA00004651"/>
    </source>
</evidence>
<feature type="transmembrane region" description="Helical" evidence="10">
    <location>
        <begin position="248"/>
        <end position="271"/>
    </location>
</feature>
<dbReference type="Proteomes" id="UP000321933">
    <property type="component" value="Unassembled WGS sequence"/>
</dbReference>
<keyword evidence="7 10" id="KW-1133">Transmembrane helix</keyword>
<proteinExistence type="predicted"/>
<keyword evidence="13" id="KW-1185">Reference proteome</keyword>
<dbReference type="SUPFAM" id="SSF141868">
    <property type="entry name" value="EAL domain-like"/>
    <property type="match status" value="1"/>
</dbReference>
<dbReference type="PANTHER" id="PTHR33121:SF81">
    <property type="entry name" value="CYCLIC DI-GMP PHOSPHODIESTERASE PDEB-RELATED"/>
    <property type="match status" value="1"/>
</dbReference>
<feature type="domain" description="EAL" evidence="11">
    <location>
        <begin position="277"/>
        <end position="528"/>
    </location>
</feature>
<dbReference type="CDD" id="cd01948">
    <property type="entry name" value="EAL"/>
    <property type="match status" value="1"/>
</dbReference>
<dbReference type="PROSITE" id="PS50883">
    <property type="entry name" value="EAL"/>
    <property type="match status" value="1"/>
</dbReference>
<evidence type="ECO:0000256" key="7">
    <source>
        <dbReference type="ARBA" id="ARBA00022989"/>
    </source>
</evidence>